<proteinExistence type="inferred from homology"/>
<evidence type="ECO:0000259" key="10">
    <source>
        <dbReference type="PROSITE" id="PS50253"/>
    </source>
</evidence>
<dbReference type="AlphaFoldDB" id="A0A8U0A7K2"/>
<dbReference type="PANTHER" id="PTHR11403:SF2">
    <property type="entry name" value="CYTOCHROME BO(3) UBIQUINOL OXIDASE SUBUNIT 3"/>
    <property type="match status" value="1"/>
</dbReference>
<keyword evidence="5 9" id="KW-1133">Transmembrane helix</keyword>
<evidence type="ECO:0000256" key="6">
    <source>
        <dbReference type="ARBA" id="ARBA00023136"/>
    </source>
</evidence>
<dbReference type="SUPFAM" id="SSF81452">
    <property type="entry name" value="Cytochrome c oxidase subunit III-like"/>
    <property type="match status" value="1"/>
</dbReference>
<evidence type="ECO:0000256" key="1">
    <source>
        <dbReference type="ARBA" id="ARBA00004651"/>
    </source>
</evidence>
<dbReference type="InterPro" id="IPR035973">
    <property type="entry name" value="Cyt_c_oxidase_su3-like_sf"/>
</dbReference>
<keyword evidence="3" id="KW-1003">Cell membrane</keyword>
<feature type="transmembrane region" description="Helical" evidence="9">
    <location>
        <begin position="112"/>
        <end position="132"/>
    </location>
</feature>
<dbReference type="Proteomes" id="UP000831768">
    <property type="component" value="Plasmid unnamed3"/>
</dbReference>
<gene>
    <name evidence="11" type="ORF">MW046_17590</name>
</gene>
<comment type="similarity">
    <text evidence="2 7">Belongs to the cytochrome c oxidase subunit 3 family.</text>
</comment>
<dbReference type="KEGG" id="haad:MW046_17590"/>
<feature type="compositionally biased region" description="Basic and acidic residues" evidence="8">
    <location>
        <begin position="1"/>
        <end position="18"/>
    </location>
</feature>
<dbReference type="GO" id="GO:0004129">
    <property type="term" value="F:cytochrome-c oxidase activity"/>
    <property type="evidence" value="ECO:0007669"/>
    <property type="project" value="InterPro"/>
</dbReference>
<dbReference type="GO" id="GO:0019646">
    <property type="term" value="P:aerobic electron transport chain"/>
    <property type="evidence" value="ECO:0007669"/>
    <property type="project" value="InterPro"/>
</dbReference>
<feature type="transmembrane region" description="Helical" evidence="9">
    <location>
        <begin position="147"/>
        <end position="168"/>
    </location>
</feature>
<feature type="transmembrane region" description="Helical" evidence="9">
    <location>
        <begin position="69"/>
        <end position="91"/>
    </location>
</feature>
<evidence type="ECO:0000256" key="9">
    <source>
        <dbReference type="SAM" id="Phobius"/>
    </source>
</evidence>
<dbReference type="Gene3D" id="1.20.120.80">
    <property type="entry name" value="Cytochrome c oxidase, subunit III, four-helix bundle"/>
    <property type="match status" value="1"/>
</dbReference>
<evidence type="ECO:0000256" key="4">
    <source>
        <dbReference type="ARBA" id="ARBA00022692"/>
    </source>
</evidence>
<dbReference type="RefSeq" id="WP_247995825.1">
    <property type="nucleotide sequence ID" value="NZ_CP096022.1"/>
</dbReference>
<feature type="transmembrane region" description="Helical" evidence="9">
    <location>
        <begin position="266"/>
        <end position="286"/>
    </location>
</feature>
<dbReference type="InterPro" id="IPR013833">
    <property type="entry name" value="Cyt_c_oxidase_su3_a-hlx"/>
</dbReference>
<comment type="subcellular location">
    <subcellularLocation>
        <location evidence="1 7">Cell membrane</location>
        <topology evidence="1 7">Multi-pass membrane protein</topology>
    </subcellularLocation>
</comment>
<keyword evidence="6 9" id="KW-0472">Membrane</keyword>
<feature type="domain" description="Heme-copper oxidase subunit III family profile" evidence="10">
    <location>
        <begin position="23"/>
        <end position="287"/>
    </location>
</feature>
<reference evidence="11" key="1">
    <citation type="submission" date="2022-04" db="EMBL/GenBank/DDBJ databases">
        <title>Halocatena sp. nov., isolated from a salt lake.</title>
        <authorList>
            <person name="Cui H.-L."/>
        </authorList>
    </citation>
    <scope>NUCLEOTIDE SEQUENCE</scope>
    <source>
        <strain evidence="11">AD-1</strain>
        <plasmid evidence="11">unnamed3</plasmid>
    </source>
</reference>
<dbReference type="CDD" id="cd00386">
    <property type="entry name" value="Heme_Cu_Oxidase_III_like"/>
    <property type="match status" value="1"/>
</dbReference>
<dbReference type="PROSITE" id="PS50253">
    <property type="entry name" value="COX3"/>
    <property type="match status" value="1"/>
</dbReference>
<geneLocation type="plasmid" evidence="11 12">
    <name>unnamed3</name>
</geneLocation>
<feature type="transmembrane region" description="Helical" evidence="9">
    <location>
        <begin position="180"/>
        <end position="200"/>
    </location>
</feature>
<organism evidence="11 12">
    <name type="scientific">Halocatena salina</name>
    <dbReference type="NCBI Taxonomy" id="2934340"/>
    <lineage>
        <taxon>Archaea</taxon>
        <taxon>Methanobacteriati</taxon>
        <taxon>Methanobacteriota</taxon>
        <taxon>Stenosarchaea group</taxon>
        <taxon>Halobacteria</taxon>
        <taxon>Halobacteriales</taxon>
        <taxon>Natronomonadaceae</taxon>
        <taxon>Halocatena</taxon>
    </lineage>
</organism>
<keyword evidence="11" id="KW-0614">Plasmid</keyword>
<keyword evidence="12" id="KW-1185">Reference proteome</keyword>
<evidence type="ECO:0000313" key="12">
    <source>
        <dbReference type="Proteomes" id="UP000831768"/>
    </source>
</evidence>
<keyword evidence="4 7" id="KW-0812">Transmembrane</keyword>
<protein>
    <submittedName>
        <fullName evidence="11">Heme-copper oxidase subunit III</fullName>
    </submittedName>
</protein>
<name>A0A8U0A7K2_9EURY</name>
<accession>A0A8U0A7K2</accession>
<dbReference type="Pfam" id="PF00510">
    <property type="entry name" value="COX3"/>
    <property type="match status" value="1"/>
</dbReference>
<feature type="transmembrane region" description="Helical" evidence="9">
    <location>
        <begin position="40"/>
        <end position="63"/>
    </location>
</feature>
<evidence type="ECO:0000313" key="11">
    <source>
        <dbReference type="EMBL" id="UPM45171.1"/>
    </source>
</evidence>
<evidence type="ECO:0000256" key="2">
    <source>
        <dbReference type="ARBA" id="ARBA00010581"/>
    </source>
</evidence>
<evidence type="ECO:0000256" key="7">
    <source>
        <dbReference type="RuleBase" id="RU003376"/>
    </source>
</evidence>
<evidence type="ECO:0000256" key="5">
    <source>
        <dbReference type="ARBA" id="ARBA00022989"/>
    </source>
</evidence>
<feature type="region of interest" description="Disordered" evidence="8">
    <location>
        <begin position="1"/>
        <end position="24"/>
    </location>
</feature>
<dbReference type="InterPro" id="IPR024791">
    <property type="entry name" value="Cyt_c/ubiquinol_Oxase_su3"/>
</dbReference>
<dbReference type="InterPro" id="IPR000298">
    <property type="entry name" value="Cyt_c_oxidase-like_su3"/>
</dbReference>
<evidence type="ECO:0000256" key="3">
    <source>
        <dbReference type="ARBA" id="ARBA00022475"/>
    </source>
</evidence>
<feature type="transmembrane region" description="Helical" evidence="9">
    <location>
        <begin position="220"/>
        <end position="245"/>
    </location>
</feature>
<dbReference type="EMBL" id="CP096022">
    <property type="protein sequence ID" value="UPM45171.1"/>
    <property type="molecule type" value="Genomic_DNA"/>
</dbReference>
<dbReference type="PANTHER" id="PTHR11403">
    <property type="entry name" value="CYTOCHROME C OXIDASE SUBUNIT III"/>
    <property type="match status" value="1"/>
</dbReference>
<dbReference type="GeneID" id="71929899"/>
<sequence length="291" mass="32480">MSDERTTRGRDGRPRSEEPPGVYDWPTTIEETSLWPVMSAVGVGLLYVGVAIIVIGYSISSFIPQWPGFVLFGVGVSLLLIGLFGWLYHAFVYRYWEYGADFHARLTLRSTMVLFLVTEVATFGAGFTYYFYIRAHPWPRGHIPELLGPVVLVNTVVLVTSSVTMHFAHRALHENDRTRFIRLLGVTVVLGAVFLAGQLYEYYEFVVREGYALSSGLFASGFYGLTGLHGLHVTLGVVLLSIVFVRGWLLDQYSATRMTSISTVSMYWHFVDGVWLLLVTALYIGASIGAP</sequence>
<evidence type="ECO:0000256" key="8">
    <source>
        <dbReference type="SAM" id="MobiDB-lite"/>
    </source>
</evidence>
<dbReference type="GO" id="GO:0005886">
    <property type="term" value="C:plasma membrane"/>
    <property type="evidence" value="ECO:0007669"/>
    <property type="project" value="UniProtKB-SubCell"/>
</dbReference>